<dbReference type="PANTHER" id="PTHR40472">
    <property type="entry name" value="RICIN B-TYPE LECTIN DOMAIN-CONTAINING PROTEIN"/>
    <property type="match status" value="1"/>
</dbReference>
<protein>
    <submittedName>
        <fullName evidence="2">Uncharacterized protein</fullName>
    </submittedName>
</protein>
<evidence type="ECO:0000313" key="2">
    <source>
        <dbReference type="EnsemblMetazoa" id="G14880.4:cds"/>
    </source>
</evidence>
<dbReference type="InterPro" id="IPR039051">
    <property type="entry name" value="SE-CTX-like"/>
</dbReference>
<sequence length="472" mass="52987">MFSENKSLKTPPFPLSNWFRFIGRRDLGVFGSFDATQRSSPECGKEGGRLIEMKFILTTFLALVVVSAIFAQTGNDVADQGLAAGTELAQAIADKNFAGTMSKLATKVGPYLGMVGPVIGILFSLAGASQDSAELQFMRNMLAKIENRFDQVDQRLDDIARKIDWNAVRIQFFSFEKKILPMKIELDKFFNASNNDELTSFQNAFTNMFECVYENSGQMLYDHIISGESTFSSNLLVEAMRANEYDRKEIQVFMLGLTKLMLVGSQIEMAYYKLKHPSSLDRLKTKWSAQMIKLSQAMNAADREVMVKYRDVAMKDAKRILTFNKGAKNQDVAKAVYSKLSTKFYWRNWFVAVYNAIGGDNNHQVWVCNGGISLRQDGFNLLVASNSENTAALNQNTAKGIINGATMVKKGWWFNKRNLNAKEIFDGVSTVRSCSKYSGFGVIKSNANFHAKAESSRLVTSNRGSYLFFLFH</sequence>
<organism evidence="2 3">
    <name type="scientific">Magallana gigas</name>
    <name type="common">Pacific oyster</name>
    <name type="synonym">Crassostrea gigas</name>
    <dbReference type="NCBI Taxonomy" id="29159"/>
    <lineage>
        <taxon>Eukaryota</taxon>
        <taxon>Metazoa</taxon>
        <taxon>Spiralia</taxon>
        <taxon>Lophotrochozoa</taxon>
        <taxon>Mollusca</taxon>
        <taxon>Bivalvia</taxon>
        <taxon>Autobranchia</taxon>
        <taxon>Pteriomorphia</taxon>
        <taxon>Ostreida</taxon>
        <taxon>Ostreoidea</taxon>
        <taxon>Ostreidae</taxon>
        <taxon>Magallana</taxon>
    </lineage>
</organism>
<accession>A0A8W8ILR4</accession>
<reference evidence="2" key="1">
    <citation type="submission" date="2022-08" db="UniProtKB">
        <authorList>
            <consortium name="EnsemblMetazoa"/>
        </authorList>
    </citation>
    <scope>IDENTIFICATION</scope>
    <source>
        <strain evidence="2">05x7-T-G4-1.051#20</strain>
    </source>
</reference>
<name>A0A8W8ILR4_MAGGI</name>
<keyword evidence="3" id="KW-1185">Reference proteome</keyword>
<proteinExistence type="predicted"/>
<evidence type="ECO:0000313" key="3">
    <source>
        <dbReference type="Proteomes" id="UP000005408"/>
    </source>
</evidence>
<dbReference type="AlphaFoldDB" id="A0A8W8ILR4"/>
<keyword evidence="1" id="KW-0175">Coiled coil</keyword>
<evidence type="ECO:0000256" key="1">
    <source>
        <dbReference type="SAM" id="Coils"/>
    </source>
</evidence>
<dbReference type="PANTHER" id="PTHR40472:SF8">
    <property type="entry name" value="RAPUNZEL 2"/>
    <property type="match status" value="1"/>
</dbReference>
<dbReference type="Proteomes" id="UP000005408">
    <property type="component" value="Unassembled WGS sequence"/>
</dbReference>
<dbReference type="EnsemblMetazoa" id="G14880.4">
    <property type="protein sequence ID" value="G14880.4:cds"/>
    <property type="gene ID" value="G14880"/>
</dbReference>
<feature type="coiled-coil region" evidence="1">
    <location>
        <begin position="135"/>
        <end position="162"/>
    </location>
</feature>